<proteinExistence type="predicted"/>
<keyword evidence="9" id="KW-1133">Transmembrane helix</keyword>
<gene>
    <name evidence="15" type="ORF">PEDI_40880</name>
</gene>
<dbReference type="GO" id="GO:0015012">
    <property type="term" value="P:heparan sulfate proteoglycan biosynthetic process"/>
    <property type="evidence" value="ECO:0007669"/>
    <property type="project" value="TreeGrafter"/>
</dbReference>
<evidence type="ECO:0000256" key="7">
    <source>
        <dbReference type="ARBA" id="ARBA00022824"/>
    </source>
</evidence>
<dbReference type="Pfam" id="PF02485">
    <property type="entry name" value="Branch"/>
    <property type="match status" value="1"/>
</dbReference>
<dbReference type="PANTHER" id="PTHR46025:SF3">
    <property type="entry name" value="XYLOSYLTRANSFERASE OXT"/>
    <property type="match status" value="1"/>
</dbReference>
<evidence type="ECO:0000256" key="10">
    <source>
        <dbReference type="ARBA" id="ARBA00023034"/>
    </source>
</evidence>
<organism evidence="15 16">
    <name type="scientific">Persicobacter diffluens</name>
    <dbReference type="NCBI Taxonomy" id="981"/>
    <lineage>
        <taxon>Bacteria</taxon>
        <taxon>Pseudomonadati</taxon>
        <taxon>Bacteroidota</taxon>
        <taxon>Cytophagia</taxon>
        <taxon>Cytophagales</taxon>
        <taxon>Persicobacteraceae</taxon>
        <taxon>Persicobacter</taxon>
    </lineage>
</organism>
<sequence>MIRLLYVILFHKEAKQLYRLVERLQSSGNAIVIHVCKNVSDDEFSEITEYFSSFSNVFFCKRVRGTWCTFRTVEAMCNGMQKALEEQLKFDYCSVISAQDYPIKSNEAIAHFLAENRGSEFINYWDMQPLIDRGEPYYNTILQRERVNREAEKWEHYTFHYGKKFRVEIPGKHNPNAKGFAAHSANCVKKLLSLLIKKRNFLPGLHPYGGSDWYTISKEAVEFVVGVYQNPKHPINSFMRTVSCSSEIYFQTVLMNSDFRSAIVNNNLRLILWPEVNWHPKIIEASDLPVIKSSAQLYARKFDQNIDSKILDLIDDQILNSLTRPIEQK</sequence>
<dbReference type="GO" id="GO:0046872">
    <property type="term" value="F:metal ion binding"/>
    <property type="evidence" value="ECO:0007669"/>
    <property type="project" value="UniProtKB-KW"/>
</dbReference>
<evidence type="ECO:0000256" key="8">
    <source>
        <dbReference type="ARBA" id="ARBA00022968"/>
    </source>
</evidence>
<keyword evidence="7" id="KW-0256">Endoplasmic reticulum</keyword>
<accession>A0AAN5ANP2</accession>
<dbReference type="Proteomes" id="UP001310022">
    <property type="component" value="Unassembled WGS sequence"/>
</dbReference>
<evidence type="ECO:0000256" key="11">
    <source>
        <dbReference type="ARBA" id="ARBA00023136"/>
    </source>
</evidence>
<evidence type="ECO:0000256" key="2">
    <source>
        <dbReference type="ARBA" id="ARBA00004648"/>
    </source>
</evidence>
<name>A0AAN5ANP2_9BACT</name>
<evidence type="ECO:0000256" key="13">
    <source>
        <dbReference type="ARBA" id="ARBA00023180"/>
    </source>
</evidence>
<evidence type="ECO:0000256" key="12">
    <source>
        <dbReference type="ARBA" id="ARBA00023157"/>
    </source>
</evidence>
<dbReference type="AlphaFoldDB" id="A0AAN5ANP2"/>
<keyword evidence="13" id="KW-0325">Glycoprotein</keyword>
<evidence type="ECO:0000313" key="15">
    <source>
        <dbReference type="EMBL" id="GJM63536.1"/>
    </source>
</evidence>
<keyword evidence="12" id="KW-1015">Disulfide bond</keyword>
<dbReference type="GO" id="GO:0050650">
    <property type="term" value="P:chondroitin sulfate proteoglycan biosynthetic process"/>
    <property type="evidence" value="ECO:0007669"/>
    <property type="project" value="TreeGrafter"/>
</dbReference>
<keyword evidence="10" id="KW-0333">Golgi apparatus</keyword>
<protein>
    <recommendedName>
        <fullName evidence="14">Peptide O-xylosyltransferase</fullName>
    </recommendedName>
</protein>
<reference evidence="15 16" key="1">
    <citation type="submission" date="2021-12" db="EMBL/GenBank/DDBJ databases">
        <title>Genome sequencing of bacteria with rrn-lacking chromosome and rrn-plasmid.</title>
        <authorList>
            <person name="Anda M."/>
            <person name="Iwasaki W."/>
        </authorList>
    </citation>
    <scope>NUCLEOTIDE SEQUENCE [LARGE SCALE GENOMIC DNA]</scope>
    <source>
        <strain evidence="15 16">NBRC 15940</strain>
    </source>
</reference>
<keyword evidence="4 15" id="KW-0808">Transferase</keyword>
<keyword evidence="8" id="KW-0735">Signal-anchor</keyword>
<evidence type="ECO:0000256" key="1">
    <source>
        <dbReference type="ARBA" id="ARBA00004323"/>
    </source>
</evidence>
<dbReference type="GO" id="GO:0030158">
    <property type="term" value="F:protein xylosyltransferase activity"/>
    <property type="evidence" value="ECO:0007669"/>
    <property type="project" value="InterPro"/>
</dbReference>
<evidence type="ECO:0000256" key="3">
    <source>
        <dbReference type="ARBA" id="ARBA00022676"/>
    </source>
</evidence>
<dbReference type="GO" id="GO:0016020">
    <property type="term" value="C:membrane"/>
    <property type="evidence" value="ECO:0007669"/>
    <property type="project" value="InterPro"/>
</dbReference>
<evidence type="ECO:0000256" key="5">
    <source>
        <dbReference type="ARBA" id="ARBA00022692"/>
    </source>
</evidence>
<dbReference type="InterPro" id="IPR043538">
    <property type="entry name" value="XYLT"/>
</dbReference>
<keyword evidence="5" id="KW-0812">Transmembrane</keyword>
<keyword evidence="6" id="KW-0479">Metal-binding</keyword>
<keyword evidence="16" id="KW-1185">Reference proteome</keyword>
<keyword evidence="11" id="KW-0472">Membrane</keyword>
<dbReference type="EMBL" id="BQKE01000003">
    <property type="protein sequence ID" value="GJM63536.1"/>
    <property type="molecule type" value="Genomic_DNA"/>
</dbReference>
<comment type="subcellular location">
    <subcellularLocation>
        <location evidence="2">Endoplasmic reticulum membrane</location>
        <topology evidence="2">Single-pass type II membrane protein</topology>
    </subcellularLocation>
    <subcellularLocation>
        <location evidence="1">Golgi apparatus membrane</location>
        <topology evidence="1">Single-pass type II membrane protein</topology>
    </subcellularLocation>
</comment>
<comment type="caution">
    <text evidence="15">The sequence shown here is derived from an EMBL/GenBank/DDBJ whole genome shotgun (WGS) entry which is preliminary data.</text>
</comment>
<keyword evidence="3" id="KW-0328">Glycosyltransferase</keyword>
<dbReference type="InterPro" id="IPR003406">
    <property type="entry name" value="Glyco_trans_14"/>
</dbReference>
<dbReference type="RefSeq" id="WP_338238690.1">
    <property type="nucleotide sequence ID" value="NZ_BQKE01000003.1"/>
</dbReference>
<evidence type="ECO:0000256" key="6">
    <source>
        <dbReference type="ARBA" id="ARBA00022723"/>
    </source>
</evidence>
<evidence type="ECO:0000256" key="4">
    <source>
        <dbReference type="ARBA" id="ARBA00022679"/>
    </source>
</evidence>
<evidence type="ECO:0000313" key="16">
    <source>
        <dbReference type="Proteomes" id="UP001310022"/>
    </source>
</evidence>
<evidence type="ECO:0000256" key="9">
    <source>
        <dbReference type="ARBA" id="ARBA00022989"/>
    </source>
</evidence>
<evidence type="ECO:0000256" key="14">
    <source>
        <dbReference type="ARBA" id="ARBA00042865"/>
    </source>
</evidence>
<dbReference type="PANTHER" id="PTHR46025">
    <property type="entry name" value="XYLOSYLTRANSFERASE OXT"/>
    <property type="match status" value="1"/>
</dbReference>